<evidence type="ECO:0000313" key="3">
    <source>
        <dbReference type="EMBL" id="KAF7427842.1"/>
    </source>
</evidence>
<feature type="compositionally biased region" description="Polar residues" evidence="1">
    <location>
        <begin position="400"/>
        <end position="417"/>
    </location>
</feature>
<dbReference type="OrthoDB" id="2576477at2759"/>
<evidence type="ECO:0000256" key="2">
    <source>
        <dbReference type="SAM" id="Phobius"/>
    </source>
</evidence>
<sequence>MVVVSKTDNDSSSHQAKRSSSDAPAYSPSAQDDETTHESWSPSVRESSLLLRESGYVDVRGDQAPAGQTTPLIHGSAASPSMASAHTNSTSEQPFISRVSTVFAAAFSTPSRGFPLFAVPLDEEEDNGALGGDDGNLSLPSHQSGHSPSCTCSRAAQTEAPAFDWNKPYWKKYFRPMRTLSYYKPLIHLALLDFIFALSAWSYLITCITTGVSLLFALPLGLIFCFLTVLGARVFARAELALQTYFHGPPVVDSPYCPYTIFTRYRIVKHEELEAGQCDGNTRLKETSFLKNTRSMFFDPTSYQALFYFIVIKPAICLSLTLFLLTVTPISFVLVLPAPFLLKTTRRIGVWQANIAVEGLMGSEWTWYIFLSISKVKEGNRAVDMPTNNENNEGPAPEYTPSNSDSLSTSKDTNSAGISAPEVGAPSGGRTVAPNTTVVSSPEASTLPRVIVNHLQPSMPIEPTSPTFTIPSRSYQLFALPLEEEDDNVGDMTVEEGDDSGPVRTPKRSKSIWTTKYWKRYFRPMFAKSYYKAFVHVALLDSVFAFLAWFFIVMCITYSSASPRPYVPLFVTLPVFILTCFVVVLGSRILARIELASQTFFHGPTVVDSPYRPYRIFTRYRAAEAEDVEMGHRTDGGEIKETSFLMNTRSMFLDRTSYQALFYFLLLKPAIRLVLSIFFAVAAPISFALIVPIPLLLRTARRIGIWQANVAVEGLMRVEWHYRRLTTE</sequence>
<keyword evidence="4" id="KW-1185">Reference proteome</keyword>
<dbReference type="Proteomes" id="UP000623687">
    <property type="component" value="Unassembled WGS sequence"/>
</dbReference>
<name>A0A8H6ZXF6_PLEOS</name>
<evidence type="ECO:0000256" key="1">
    <source>
        <dbReference type="SAM" id="MobiDB-lite"/>
    </source>
</evidence>
<feature type="transmembrane region" description="Helical" evidence="2">
    <location>
        <begin position="212"/>
        <end position="236"/>
    </location>
</feature>
<organism evidence="3 4">
    <name type="scientific">Pleurotus ostreatus</name>
    <name type="common">Oyster mushroom</name>
    <name type="synonym">White-rot fungus</name>
    <dbReference type="NCBI Taxonomy" id="5322"/>
    <lineage>
        <taxon>Eukaryota</taxon>
        <taxon>Fungi</taxon>
        <taxon>Dikarya</taxon>
        <taxon>Basidiomycota</taxon>
        <taxon>Agaricomycotina</taxon>
        <taxon>Agaricomycetes</taxon>
        <taxon>Agaricomycetidae</taxon>
        <taxon>Agaricales</taxon>
        <taxon>Pleurotineae</taxon>
        <taxon>Pleurotaceae</taxon>
        <taxon>Pleurotus</taxon>
    </lineage>
</organism>
<dbReference type="GeneID" id="59376876"/>
<feature type="transmembrane region" description="Helical" evidence="2">
    <location>
        <begin position="186"/>
        <end position="206"/>
    </location>
</feature>
<feature type="transmembrane region" description="Helical" evidence="2">
    <location>
        <begin position="533"/>
        <end position="560"/>
    </location>
</feature>
<gene>
    <name evidence="3" type="ORF">PC9H_007058</name>
</gene>
<dbReference type="EMBL" id="JACETU010000005">
    <property type="protein sequence ID" value="KAF7427842.1"/>
    <property type="molecule type" value="Genomic_DNA"/>
</dbReference>
<feature type="region of interest" description="Disordered" evidence="1">
    <location>
        <begin position="382"/>
        <end position="440"/>
    </location>
</feature>
<accession>A0A8H6ZXF6</accession>
<feature type="compositionally biased region" description="Low complexity" evidence="1">
    <location>
        <begin position="21"/>
        <end position="30"/>
    </location>
</feature>
<feature type="region of interest" description="Disordered" evidence="1">
    <location>
        <begin position="60"/>
        <end position="88"/>
    </location>
</feature>
<dbReference type="AlphaFoldDB" id="A0A8H6ZXF6"/>
<keyword evidence="2" id="KW-0472">Membrane</keyword>
<proteinExistence type="predicted"/>
<keyword evidence="2" id="KW-1133">Transmembrane helix</keyword>
<dbReference type="VEuPathDB" id="FungiDB:PC9H_007058"/>
<feature type="region of interest" description="Disordered" evidence="1">
    <location>
        <begin position="1"/>
        <end position="47"/>
    </location>
</feature>
<evidence type="ECO:0000313" key="4">
    <source>
        <dbReference type="Proteomes" id="UP000623687"/>
    </source>
</evidence>
<feature type="transmembrane region" description="Helical" evidence="2">
    <location>
        <begin position="677"/>
        <end position="697"/>
    </location>
</feature>
<comment type="caution">
    <text evidence="3">The sequence shown here is derived from an EMBL/GenBank/DDBJ whole genome shotgun (WGS) entry which is preliminary data.</text>
</comment>
<feature type="transmembrane region" description="Helical" evidence="2">
    <location>
        <begin position="566"/>
        <end position="585"/>
    </location>
</feature>
<protein>
    <submittedName>
        <fullName evidence="3">Uncharacterized protein</fullName>
    </submittedName>
</protein>
<keyword evidence="2" id="KW-0812">Transmembrane</keyword>
<feature type="compositionally biased region" description="Polar residues" evidence="1">
    <location>
        <begin position="78"/>
        <end position="88"/>
    </location>
</feature>
<reference evidence="3" key="1">
    <citation type="submission" date="2019-07" db="EMBL/GenBank/DDBJ databases">
        <authorList>
            <person name="Palmer J.M."/>
        </authorList>
    </citation>
    <scope>NUCLEOTIDE SEQUENCE</scope>
    <source>
        <strain evidence="3">PC9</strain>
    </source>
</reference>
<dbReference type="RefSeq" id="XP_036630214.1">
    <property type="nucleotide sequence ID" value="XM_036776594.1"/>
</dbReference>